<proteinExistence type="predicted"/>
<feature type="domain" description="DUF11" evidence="2">
    <location>
        <begin position="169"/>
        <end position="294"/>
    </location>
</feature>
<reference evidence="3 4" key="1">
    <citation type="submission" date="2019-06" db="EMBL/GenBank/DDBJ databases">
        <title>Sequencing the genomes of 1000 actinobacteria strains.</title>
        <authorList>
            <person name="Klenk H.-P."/>
        </authorList>
    </citation>
    <scope>NUCLEOTIDE SEQUENCE [LARGE SCALE GENOMIC DNA]</scope>
    <source>
        <strain evidence="3 4">DSM 102131</strain>
    </source>
</reference>
<protein>
    <recommendedName>
        <fullName evidence="2">DUF11 domain-containing protein</fullName>
    </recommendedName>
</protein>
<gene>
    <name evidence="3" type="ORF">FHX75_121567</name>
</gene>
<keyword evidence="4" id="KW-1185">Reference proteome</keyword>
<feature type="signal peptide" evidence="1">
    <location>
        <begin position="1"/>
        <end position="33"/>
    </location>
</feature>
<comment type="caution">
    <text evidence="3">The sequence shown here is derived from an EMBL/GenBank/DDBJ whole genome shotgun (WGS) entry which is preliminary data.</text>
</comment>
<keyword evidence="1" id="KW-0732">Signal</keyword>
<feature type="domain" description="DUF11" evidence="2">
    <location>
        <begin position="39"/>
        <end position="162"/>
    </location>
</feature>
<evidence type="ECO:0000313" key="4">
    <source>
        <dbReference type="Proteomes" id="UP000319927"/>
    </source>
</evidence>
<dbReference type="AlphaFoldDB" id="A0A561WGR1"/>
<evidence type="ECO:0000259" key="2">
    <source>
        <dbReference type="Pfam" id="PF01345"/>
    </source>
</evidence>
<dbReference type="OrthoDB" id="3169091at2"/>
<dbReference type="EMBL" id="VIXA01000002">
    <property type="protein sequence ID" value="TWG23021.1"/>
    <property type="molecule type" value="Genomic_DNA"/>
</dbReference>
<dbReference type="Pfam" id="PF01345">
    <property type="entry name" value="DUF11"/>
    <property type="match status" value="2"/>
</dbReference>
<organism evidence="3 4">
    <name type="scientific">Micromonospora palomenae</name>
    <dbReference type="NCBI Taxonomy" id="1461247"/>
    <lineage>
        <taxon>Bacteria</taxon>
        <taxon>Bacillati</taxon>
        <taxon>Actinomycetota</taxon>
        <taxon>Actinomycetes</taxon>
        <taxon>Micromonosporales</taxon>
        <taxon>Micromonosporaceae</taxon>
        <taxon>Micromonospora</taxon>
    </lineage>
</organism>
<dbReference type="InterPro" id="IPR001434">
    <property type="entry name" value="OmcB-like_DUF11"/>
</dbReference>
<evidence type="ECO:0000256" key="1">
    <source>
        <dbReference type="SAM" id="SignalP"/>
    </source>
</evidence>
<dbReference type="RefSeq" id="WP_154941446.1">
    <property type="nucleotide sequence ID" value="NZ_VIXA01000002.1"/>
</dbReference>
<dbReference type="Proteomes" id="UP000319927">
    <property type="component" value="Unassembled WGS sequence"/>
</dbReference>
<sequence length="304" mass="31417">MKSIRTRRRLAFAAASTLGLGAVLTGHVTPATAAPKRADLSVTVSAVQPGVPTQGSWRDFTIDLRNVGTATADGVAVSISRPAGTVWGGWGESTSPPGWDCAVGDADWICRRGPLAAGAVADELPLWLSLPAGEAGSTAVVGAVATTTSAEPVLDNNSDEVALPYVEPDLAVALTPDRAGAAVGEQVTYQVGAVNNGPDAEYMKVNIYVPTGMTPVDVFYWQDWDCNLGRDLQLNQDVWSCYTGLMPAGASASELALTMRVDQAVPGDVLTAIARIEGRNGLDMVTENNSAAAPVTVVEAPAVG</sequence>
<evidence type="ECO:0000313" key="3">
    <source>
        <dbReference type="EMBL" id="TWG23021.1"/>
    </source>
</evidence>
<name>A0A561WGR1_9ACTN</name>
<feature type="chain" id="PRO_5022044200" description="DUF11 domain-containing protein" evidence="1">
    <location>
        <begin position="34"/>
        <end position="304"/>
    </location>
</feature>
<accession>A0A561WGR1</accession>